<evidence type="ECO:0000259" key="2">
    <source>
        <dbReference type="Pfam" id="PF00487"/>
    </source>
</evidence>
<feature type="transmembrane region" description="Helical" evidence="1">
    <location>
        <begin position="25"/>
        <end position="48"/>
    </location>
</feature>
<dbReference type="OrthoDB" id="9792534at2"/>
<feature type="transmembrane region" description="Helical" evidence="1">
    <location>
        <begin position="140"/>
        <end position="162"/>
    </location>
</feature>
<evidence type="ECO:0000256" key="1">
    <source>
        <dbReference type="SAM" id="Phobius"/>
    </source>
</evidence>
<dbReference type="AlphaFoldDB" id="A0A1G8AWH9"/>
<dbReference type="RefSeq" id="WP_057898539.1">
    <property type="nucleotide sequence ID" value="NZ_FNDE01000018.1"/>
</dbReference>
<dbReference type="EMBL" id="FNDE01000018">
    <property type="protein sequence ID" value="SDH25329.1"/>
    <property type="molecule type" value="Genomic_DNA"/>
</dbReference>
<reference evidence="3 4" key="1">
    <citation type="submission" date="2016-10" db="EMBL/GenBank/DDBJ databases">
        <authorList>
            <person name="de Groot N.N."/>
        </authorList>
    </citation>
    <scope>NUCLEOTIDE SEQUENCE [LARGE SCALE GENOMIC DNA]</scope>
    <source>
        <strain evidence="3 4">L 420-91</strain>
    </source>
</reference>
<evidence type="ECO:0000313" key="3">
    <source>
        <dbReference type="EMBL" id="SDH25329.1"/>
    </source>
</evidence>
<dbReference type="Proteomes" id="UP000198956">
    <property type="component" value="Unassembled WGS sequence"/>
</dbReference>
<proteinExistence type="predicted"/>
<feature type="transmembrane region" description="Helical" evidence="1">
    <location>
        <begin position="174"/>
        <end position="192"/>
    </location>
</feature>
<sequence length="315" mass="37557">MVNYKFSEEIKAQLLPLHESNNYRALIGLLFDFLVIFGAIMLGTYSWYLYPISVLVIGGRQKALATILHEAAHFSLAKSKKLCIFLGKYFSGYLIGQEFYNYRDSHVANHHPFLGDKEKDPDYKYHLDIGLYSVKDKKHFLFKFVLRPFLLLSLAHYAYYVFKYRMFKFKNIKQFVNMSIYWIVLLSGIIYFDLFNYFILYWIIPYFTSFMVIGWFVELAEHYPLVHENKVSLYMTRNRFSHWIEAFFLSIHAENYHLTHHLWPTIPYWNLAKAHKIMMQDKAYREANLQMGGVFLSSNQNPPFIKDLIKKDICL</sequence>
<dbReference type="InterPro" id="IPR005804">
    <property type="entry name" value="FA_desaturase_dom"/>
</dbReference>
<name>A0A1G8AWH9_ANETH</name>
<dbReference type="InterPro" id="IPR012171">
    <property type="entry name" value="Fatty_acid_desaturase"/>
</dbReference>
<dbReference type="GO" id="GO:0008610">
    <property type="term" value="P:lipid biosynthetic process"/>
    <property type="evidence" value="ECO:0007669"/>
    <property type="project" value="UniProtKB-ARBA"/>
</dbReference>
<dbReference type="Pfam" id="PF00487">
    <property type="entry name" value="FA_desaturase"/>
    <property type="match status" value="1"/>
</dbReference>
<keyword evidence="1" id="KW-0812">Transmembrane</keyword>
<dbReference type="PANTHER" id="PTHR19353:SF19">
    <property type="entry name" value="DELTA(5) FATTY ACID DESATURASE C-RELATED"/>
    <property type="match status" value="1"/>
</dbReference>
<feature type="domain" description="Fatty acid desaturase" evidence="2">
    <location>
        <begin position="46"/>
        <end position="281"/>
    </location>
</feature>
<feature type="transmembrane region" description="Helical" evidence="1">
    <location>
        <begin position="198"/>
        <end position="217"/>
    </location>
</feature>
<dbReference type="GO" id="GO:0016717">
    <property type="term" value="F:oxidoreductase activity, acting on paired donors, with oxidation of a pair of donors resulting in the reduction of molecular oxygen to two molecules of water"/>
    <property type="evidence" value="ECO:0007669"/>
    <property type="project" value="TreeGrafter"/>
</dbReference>
<dbReference type="NCBIfam" id="NF041365">
    <property type="entry name" value="GntB_guanitoxin"/>
    <property type="match status" value="1"/>
</dbReference>
<dbReference type="GO" id="GO:0016020">
    <property type="term" value="C:membrane"/>
    <property type="evidence" value="ECO:0007669"/>
    <property type="project" value="TreeGrafter"/>
</dbReference>
<keyword evidence="1" id="KW-1133">Transmembrane helix</keyword>
<accession>A0A1G8AWH9</accession>
<organism evidence="3 4">
    <name type="scientific">Aneurinibacillus thermoaerophilus</name>
    <dbReference type="NCBI Taxonomy" id="143495"/>
    <lineage>
        <taxon>Bacteria</taxon>
        <taxon>Bacillati</taxon>
        <taxon>Bacillota</taxon>
        <taxon>Bacilli</taxon>
        <taxon>Bacillales</taxon>
        <taxon>Paenibacillaceae</taxon>
        <taxon>Aneurinibacillus group</taxon>
        <taxon>Aneurinibacillus</taxon>
    </lineage>
</organism>
<evidence type="ECO:0000313" key="4">
    <source>
        <dbReference type="Proteomes" id="UP000198956"/>
    </source>
</evidence>
<dbReference type="PANTHER" id="PTHR19353">
    <property type="entry name" value="FATTY ACID DESATURASE 2"/>
    <property type="match status" value="1"/>
</dbReference>
<protein>
    <submittedName>
        <fullName evidence="3">Fatty acid desaturase</fullName>
    </submittedName>
</protein>
<keyword evidence="1" id="KW-0472">Membrane</keyword>
<dbReference type="CDD" id="cd03510">
    <property type="entry name" value="Rhizobitoxine-FADS-like"/>
    <property type="match status" value="1"/>
</dbReference>
<gene>
    <name evidence="3" type="ORF">SAMN04489735_101861</name>
</gene>